<sequence>MLVRKFPWLSASLLLIAYAIFSKLIITTSHLWSSIISAAILGVFLALMLMSPLTNSEKILTKWFRSDTIAFLSLLMLAAFASILLNWFKIFIPVIMVLCAEALVRIDLQTAEFSYFASLAVLIIVTWMGLGLGWVMAMYM</sequence>
<accession>A0AA96WX21</accession>
<keyword evidence="1" id="KW-1133">Transmembrane helix</keyword>
<evidence type="ECO:0000313" key="2">
    <source>
        <dbReference type="EMBL" id="WNZ47325.1"/>
    </source>
</evidence>
<reference evidence="2" key="1">
    <citation type="journal article" date="2023" name="Plants (Basel)">
        <title>Genomic Analysis of Leptolyngbya boryana CZ1 Reveals Efficient Carbon Fixation Modules.</title>
        <authorList>
            <person name="Bai X."/>
            <person name="Wang H."/>
            <person name="Cheng W."/>
            <person name="Wang J."/>
            <person name="Ma M."/>
            <person name="Hu H."/>
            <person name="Song Z."/>
            <person name="Ma H."/>
            <person name="Fan Y."/>
            <person name="Du C."/>
            <person name="Xu J."/>
        </authorList>
    </citation>
    <scope>NUCLEOTIDE SEQUENCE</scope>
    <source>
        <strain evidence="2">CZ1</strain>
    </source>
</reference>
<feature type="transmembrane region" description="Helical" evidence="1">
    <location>
        <begin position="115"/>
        <end position="137"/>
    </location>
</feature>
<feature type="transmembrane region" description="Helical" evidence="1">
    <location>
        <begin position="32"/>
        <end position="51"/>
    </location>
</feature>
<name>A0AA96WX21_LEPBY</name>
<dbReference type="AlphaFoldDB" id="A0AA96WX21"/>
<evidence type="ECO:0000256" key="1">
    <source>
        <dbReference type="SAM" id="Phobius"/>
    </source>
</evidence>
<dbReference type="RefSeq" id="WP_190651179.1">
    <property type="nucleotide sequence ID" value="NZ_CP130144.1"/>
</dbReference>
<keyword evidence="1" id="KW-0472">Membrane</keyword>
<reference evidence="2" key="2">
    <citation type="submission" date="2023-07" db="EMBL/GenBank/DDBJ databases">
        <authorList>
            <person name="Bai X.-H."/>
            <person name="Wang H.-H."/>
            <person name="Wang J."/>
            <person name="Ma M.-Y."/>
            <person name="Hu H.-H."/>
            <person name="Song Z.-L."/>
            <person name="Ma H.-G."/>
            <person name="Fan Y."/>
            <person name="Du C.-Y."/>
            <person name="Xu J.-C."/>
        </authorList>
    </citation>
    <scope>NUCLEOTIDE SEQUENCE</scope>
    <source>
        <strain evidence="2">CZ1</strain>
    </source>
</reference>
<keyword evidence="1" id="KW-0812">Transmembrane</keyword>
<organism evidence="2">
    <name type="scientific">Leptolyngbya boryana CZ1</name>
    <dbReference type="NCBI Taxonomy" id="3060204"/>
    <lineage>
        <taxon>Bacteria</taxon>
        <taxon>Bacillati</taxon>
        <taxon>Cyanobacteriota</taxon>
        <taxon>Cyanophyceae</taxon>
        <taxon>Leptolyngbyales</taxon>
        <taxon>Leptolyngbyaceae</taxon>
        <taxon>Leptolyngbya group</taxon>
        <taxon>Leptolyngbya</taxon>
    </lineage>
</organism>
<feature type="transmembrane region" description="Helical" evidence="1">
    <location>
        <begin position="63"/>
        <end position="84"/>
    </location>
</feature>
<proteinExistence type="predicted"/>
<dbReference type="EMBL" id="CP130144">
    <property type="protein sequence ID" value="WNZ47325.1"/>
    <property type="molecule type" value="Genomic_DNA"/>
</dbReference>
<gene>
    <name evidence="2" type="ORF">Q2T42_05675</name>
</gene>
<protein>
    <submittedName>
        <fullName evidence="2">Uncharacterized protein</fullName>
    </submittedName>
</protein>